<gene>
    <name evidence="1" type="ORF">GMARGA_LOCUS18274</name>
</gene>
<protein>
    <submittedName>
        <fullName evidence="1">23315_t:CDS:1</fullName>
    </submittedName>
</protein>
<accession>A0ABN7VHN8</accession>
<feature type="non-terminal residue" evidence="1">
    <location>
        <position position="1"/>
    </location>
</feature>
<evidence type="ECO:0000313" key="1">
    <source>
        <dbReference type="EMBL" id="CAG8768661.1"/>
    </source>
</evidence>
<sequence>ICVLDEVYQFNDFSEVTTKPRTLDEVEEVLDSTSIAIGPNGDKFS</sequence>
<reference evidence="1 2" key="1">
    <citation type="submission" date="2021-06" db="EMBL/GenBank/DDBJ databases">
        <authorList>
            <person name="Kallberg Y."/>
            <person name="Tangrot J."/>
            <person name="Rosling A."/>
        </authorList>
    </citation>
    <scope>NUCLEOTIDE SEQUENCE [LARGE SCALE GENOMIC DNA]</scope>
    <source>
        <strain evidence="1 2">120-4 pot B 10/14</strain>
    </source>
</reference>
<organism evidence="1 2">
    <name type="scientific">Gigaspora margarita</name>
    <dbReference type="NCBI Taxonomy" id="4874"/>
    <lineage>
        <taxon>Eukaryota</taxon>
        <taxon>Fungi</taxon>
        <taxon>Fungi incertae sedis</taxon>
        <taxon>Mucoromycota</taxon>
        <taxon>Glomeromycotina</taxon>
        <taxon>Glomeromycetes</taxon>
        <taxon>Diversisporales</taxon>
        <taxon>Gigasporaceae</taxon>
        <taxon>Gigaspora</taxon>
    </lineage>
</organism>
<dbReference type="EMBL" id="CAJVQB010014479">
    <property type="protein sequence ID" value="CAG8768661.1"/>
    <property type="molecule type" value="Genomic_DNA"/>
</dbReference>
<comment type="caution">
    <text evidence="1">The sequence shown here is derived from an EMBL/GenBank/DDBJ whole genome shotgun (WGS) entry which is preliminary data.</text>
</comment>
<evidence type="ECO:0000313" key="2">
    <source>
        <dbReference type="Proteomes" id="UP000789901"/>
    </source>
</evidence>
<dbReference type="Proteomes" id="UP000789901">
    <property type="component" value="Unassembled WGS sequence"/>
</dbReference>
<proteinExistence type="predicted"/>
<keyword evidence="2" id="KW-1185">Reference proteome</keyword>
<name>A0ABN7VHN8_GIGMA</name>